<organism evidence="1 2">
    <name type="scientific">Flectobacillus roseus</name>
    <dbReference type="NCBI Taxonomy" id="502259"/>
    <lineage>
        <taxon>Bacteria</taxon>
        <taxon>Pseudomonadati</taxon>
        <taxon>Bacteroidota</taxon>
        <taxon>Cytophagia</taxon>
        <taxon>Cytophagales</taxon>
        <taxon>Flectobacillaceae</taxon>
        <taxon>Flectobacillus</taxon>
    </lineage>
</organism>
<dbReference type="RefSeq" id="WP_283344716.1">
    <property type="nucleotide sequence ID" value="NZ_JASHIF010000009.1"/>
</dbReference>
<comment type="caution">
    <text evidence="1">The sequence shown here is derived from an EMBL/GenBank/DDBJ whole genome shotgun (WGS) entry which is preliminary data.</text>
</comment>
<protein>
    <submittedName>
        <fullName evidence="1">Uncharacterized protein</fullName>
    </submittedName>
</protein>
<sequence>MKTYIVCKMSNVGPMRTVLNKEHVDETIFFEKVKEALLDIFEGNANEAEKAFPSVKQHLVTRPGLLEINEVGFEIVDNTHRLNKTSEYHERAIINKI</sequence>
<name>A0ABT6Y8F8_9BACT</name>
<evidence type="ECO:0000313" key="2">
    <source>
        <dbReference type="Proteomes" id="UP001236507"/>
    </source>
</evidence>
<dbReference type="Proteomes" id="UP001236507">
    <property type="component" value="Unassembled WGS sequence"/>
</dbReference>
<gene>
    <name evidence="1" type="ORF">QM524_11590</name>
</gene>
<accession>A0ABT6Y8F8</accession>
<reference evidence="1 2" key="1">
    <citation type="submission" date="2023-05" db="EMBL/GenBank/DDBJ databases">
        <title>Novel species of genus Flectobacillus isolated from stream in China.</title>
        <authorList>
            <person name="Lu H."/>
        </authorList>
    </citation>
    <scope>NUCLEOTIDE SEQUENCE [LARGE SCALE GENOMIC DNA]</scope>
    <source>
        <strain evidence="1 2">KCTC 42575</strain>
    </source>
</reference>
<dbReference type="EMBL" id="JASHIF010000009">
    <property type="protein sequence ID" value="MDI9859853.1"/>
    <property type="molecule type" value="Genomic_DNA"/>
</dbReference>
<proteinExistence type="predicted"/>
<evidence type="ECO:0000313" key="1">
    <source>
        <dbReference type="EMBL" id="MDI9859853.1"/>
    </source>
</evidence>
<keyword evidence="2" id="KW-1185">Reference proteome</keyword>